<comment type="caution">
    <text evidence="1">The sequence shown here is derived from an EMBL/GenBank/DDBJ whole genome shotgun (WGS) entry which is preliminary data.</text>
</comment>
<reference evidence="2" key="1">
    <citation type="journal article" date="2022" name="Mol. Ecol. Resour.">
        <title>The genomes of chicory, endive, great burdock and yacon provide insights into Asteraceae palaeo-polyploidization history and plant inulin production.</title>
        <authorList>
            <person name="Fan W."/>
            <person name="Wang S."/>
            <person name="Wang H."/>
            <person name="Wang A."/>
            <person name="Jiang F."/>
            <person name="Liu H."/>
            <person name="Zhao H."/>
            <person name="Xu D."/>
            <person name="Zhang Y."/>
        </authorList>
    </citation>
    <scope>NUCLEOTIDE SEQUENCE [LARGE SCALE GENOMIC DNA]</scope>
    <source>
        <strain evidence="2">cv. Niubang</strain>
    </source>
</reference>
<protein>
    <submittedName>
        <fullName evidence="1">Uncharacterized protein</fullName>
    </submittedName>
</protein>
<organism evidence="1 2">
    <name type="scientific">Arctium lappa</name>
    <name type="common">Greater burdock</name>
    <name type="synonym">Lappa major</name>
    <dbReference type="NCBI Taxonomy" id="4217"/>
    <lineage>
        <taxon>Eukaryota</taxon>
        <taxon>Viridiplantae</taxon>
        <taxon>Streptophyta</taxon>
        <taxon>Embryophyta</taxon>
        <taxon>Tracheophyta</taxon>
        <taxon>Spermatophyta</taxon>
        <taxon>Magnoliopsida</taxon>
        <taxon>eudicotyledons</taxon>
        <taxon>Gunneridae</taxon>
        <taxon>Pentapetalae</taxon>
        <taxon>asterids</taxon>
        <taxon>campanulids</taxon>
        <taxon>Asterales</taxon>
        <taxon>Asteraceae</taxon>
        <taxon>Carduoideae</taxon>
        <taxon>Cardueae</taxon>
        <taxon>Arctiinae</taxon>
        <taxon>Arctium</taxon>
    </lineage>
</organism>
<dbReference type="EMBL" id="CM042059">
    <property type="protein sequence ID" value="KAI3681211.1"/>
    <property type="molecule type" value="Genomic_DNA"/>
</dbReference>
<proteinExistence type="predicted"/>
<dbReference type="Proteomes" id="UP001055879">
    <property type="component" value="Linkage Group LG13"/>
</dbReference>
<keyword evidence="2" id="KW-1185">Reference proteome</keyword>
<evidence type="ECO:0000313" key="2">
    <source>
        <dbReference type="Proteomes" id="UP001055879"/>
    </source>
</evidence>
<sequence>MTEDDHRLRLTHNEVNAQVHLCFMAKKKEQYLSDDHGSSYSDYASKISTSSDEFVKSETEKEFDDLMNTESKRFTKIHKPKYATFMGDNKGTGGSKNGGETIDVNSPFYIHPSDYPKQMQVNDVLSDNNFNDWKQEMINFLLAKNKKGLVDGSIKKPEKTSETYMAWMRADAMIKGWLTTTMERDIRTSVRYANTSAEICTDLEERFGKEGAPRAYELKQSLSITRQNGTSVSAYYTKLRSFWDELQLVLPTPRCTCEGCSCGIGKRLNELKEKERLYEFMMGLDENFSVIRTQILAMKPTPTLGAAYHLVAEDEQQRAITGASKRPGVEAMAFQVSKLPVNEKLEKCTFCGKYGHNKDGCFKRIGYPDWWSGKEKKEKLKPKAACVEIGSRPIPGLTDEQYQLFVKHFREETKVTSNEASPVVNMAGRIEPHNGWVVDSGATEHITHKSDFLENEVTKSKEAPVIIPNGEMVLVVGVGDEGLDWSGNNLGKSCPHTPQQNGVVERKHRHLLETARALRFQASLPKTFWGECVLTATYVINRLPSKVLHDATPYEIVFKQKPNYDHMRVFGCLAYYRSIETGGDKFELRGRPGIFVGYPQGTKGYKVYDIENKKIMISRDVRFVENNFPMAHTYNSGEVQEEDPFRFIPAMETSAHTKLSDDTNDDGPWPNNSKVGPQMEDDQGSASSQRDNVSPTHMHADSLDQNIPPFQVHSPEPPMQINVKSDHDDIFVDAQNIQIEDEILEHLPEGKRAIDSKWVYKIKYKPNGEVERYKARLMVKGYTQMEGVDFHDTFAPVAKLVTIRTLLAVAVKKNWIIHQLDVNNAFLHGDLEEDVYMKIPQVFAKKDETRVCKLKKSLYGLKQASRNWYHKFTTALLDLNFRQSHADHSLFIHKEGNVFVAALVYVDDVIVVGNSSEKIQQTKSDLDAKFSIKDLGTLKYFLGIEVA</sequence>
<name>A0ACB8Y8W1_ARCLA</name>
<reference evidence="1 2" key="2">
    <citation type="journal article" date="2022" name="Mol. Ecol. Resour.">
        <title>The genomes of chicory, endive, great burdock and yacon provide insights into Asteraceae paleo-polyploidization history and plant inulin production.</title>
        <authorList>
            <person name="Fan W."/>
            <person name="Wang S."/>
            <person name="Wang H."/>
            <person name="Wang A."/>
            <person name="Jiang F."/>
            <person name="Liu H."/>
            <person name="Zhao H."/>
            <person name="Xu D."/>
            <person name="Zhang Y."/>
        </authorList>
    </citation>
    <scope>NUCLEOTIDE SEQUENCE [LARGE SCALE GENOMIC DNA]</scope>
    <source>
        <strain evidence="2">cv. Niubang</strain>
    </source>
</reference>
<gene>
    <name evidence="1" type="ORF">L6452_35996</name>
</gene>
<evidence type="ECO:0000313" key="1">
    <source>
        <dbReference type="EMBL" id="KAI3681211.1"/>
    </source>
</evidence>
<accession>A0ACB8Y8W1</accession>